<name>A0AA39J066_9AGAR</name>
<feature type="region of interest" description="Disordered" evidence="1">
    <location>
        <begin position="145"/>
        <end position="164"/>
    </location>
</feature>
<proteinExistence type="predicted"/>
<protein>
    <submittedName>
        <fullName evidence="2">Uncharacterized protein</fullName>
    </submittedName>
</protein>
<feature type="region of interest" description="Disordered" evidence="1">
    <location>
        <begin position="92"/>
        <end position="140"/>
    </location>
</feature>
<keyword evidence="3" id="KW-1185">Reference proteome</keyword>
<evidence type="ECO:0000256" key="1">
    <source>
        <dbReference type="SAM" id="MobiDB-lite"/>
    </source>
</evidence>
<evidence type="ECO:0000313" key="3">
    <source>
        <dbReference type="Proteomes" id="UP001175226"/>
    </source>
</evidence>
<accession>A0AA39J066</accession>
<reference evidence="2" key="1">
    <citation type="submission" date="2023-06" db="EMBL/GenBank/DDBJ databases">
        <authorList>
            <consortium name="Lawrence Berkeley National Laboratory"/>
            <person name="Ahrendt S."/>
            <person name="Sahu N."/>
            <person name="Indic B."/>
            <person name="Wong-Bajracharya J."/>
            <person name="Merenyi Z."/>
            <person name="Ke H.-M."/>
            <person name="Monk M."/>
            <person name="Kocsube S."/>
            <person name="Drula E."/>
            <person name="Lipzen A."/>
            <person name="Balint B."/>
            <person name="Henrissat B."/>
            <person name="Andreopoulos B."/>
            <person name="Martin F.M."/>
            <person name="Harder C.B."/>
            <person name="Rigling D."/>
            <person name="Ford K.L."/>
            <person name="Foster G.D."/>
            <person name="Pangilinan J."/>
            <person name="Papanicolaou A."/>
            <person name="Barry K."/>
            <person name="LaButti K."/>
            <person name="Viragh M."/>
            <person name="Koriabine M."/>
            <person name="Yan M."/>
            <person name="Riley R."/>
            <person name="Champramary S."/>
            <person name="Plett K.L."/>
            <person name="Tsai I.J."/>
            <person name="Slot J."/>
            <person name="Sipos G."/>
            <person name="Plett J."/>
            <person name="Nagy L.G."/>
            <person name="Grigoriev I.V."/>
        </authorList>
    </citation>
    <scope>NUCLEOTIDE SEQUENCE</scope>
    <source>
        <strain evidence="2">FPL87.14</strain>
    </source>
</reference>
<gene>
    <name evidence="2" type="ORF">EV421DRAFT_1742581</name>
</gene>
<dbReference type="Proteomes" id="UP001175226">
    <property type="component" value="Unassembled WGS sequence"/>
</dbReference>
<organism evidence="2 3">
    <name type="scientific">Armillaria borealis</name>
    <dbReference type="NCBI Taxonomy" id="47425"/>
    <lineage>
        <taxon>Eukaryota</taxon>
        <taxon>Fungi</taxon>
        <taxon>Dikarya</taxon>
        <taxon>Basidiomycota</taxon>
        <taxon>Agaricomycotina</taxon>
        <taxon>Agaricomycetes</taxon>
        <taxon>Agaricomycetidae</taxon>
        <taxon>Agaricales</taxon>
        <taxon>Marasmiineae</taxon>
        <taxon>Physalacriaceae</taxon>
        <taxon>Armillaria</taxon>
    </lineage>
</organism>
<sequence length="636" mass="72223">MTSIVSVEVMAKEITTWVQRSLGIPSRNLDPSESFDIFYHIHIVNYNNLNGQFETLQKYQIRIVKHQQLTVNTHSQRNPLVQYLNDMGYDSHGSESSLSKLEESDSDDDFVESERSDSDDSIESKGSNLDHLSSGEEDTDVSAIVRPSGRTPQPGSQDPVLPVSQNSSALPIIKLKEWQSILRDILLNRHSTKPSEKDALLKFQDECTKIANIIHDMHQVHILDRQHGVWKSAVQESGLASVLEQISSPDFLPRSGNPHSEYLFRCFHLQEALGAILTNWTSHHIAEGWKEDEEWFQPHPHGSVIPPHGYIENSARLLMSALKKFPVLVPGMANPSLIFFLVSLECFLLSWHQWLRRSLEHLGFSTLKTDPVALFMDVKDYLKKNEGQLKFNDDQLCTIVHRTCELDQEKENYNVWLHQIQPGSRDKGKGHKTMQATTDKLKKTKKRKRARVPKMLEIKWQDIADTDIIGHGISLADPEDCMVPCETTMPIKCDPDIIKNCQGLTCLLVEKASMEPFTEAEECMPSIDHQSDEDGPIEEVAETLYWVRDSTGGSTLYHVILICSGIHTWFDIAMDNMYLREGARHADPALVKAMDFQTSEADHLGMTAKYDLWSYSWDHAVLLSSMGEKTMTSSLM</sequence>
<comment type="caution">
    <text evidence="2">The sequence shown here is derived from an EMBL/GenBank/DDBJ whole genome shotgun (WGS) entry which is preliminary data.</text>
</comment>
<dbReference type="EMBL" id="JAUEPT010000101">
    <property type="protein sequence ID" value="KAK0432058.1"/>
    <property type="molecule type" value="Genomic_DNA"/>
</dbReference>
<evidence type="ECO:0000313" key="2">
    <source>
        <dbReference type="EMBL" id="KAK0432058.1"/>
    </source>
</evidence>
<dbReference type="AlphaFoldDB" id="A0AA39J066"/>